<comment type="caution">
    <text evidence="8">The sequence shown here is derived from an EMBL/GenBank/DDBJ whole genome shotgun (WGS) entry which is preliminary data.</text>
</comment>
<dbReference type="PANTHER" id="PTHR22926:SF3">
    <property type="entry name" value="UNDECAPRENYL-PHOSPHATE ALPHA-N-ACETYLGLUCOSAMINYL 1-PHOSPHATE TRANSFERASE"/>
    <property type="match status" value="1"/>
</dbReference>
<evidence type="ECO:0000256" key="3">
    <source>
        <dbReference type="ARBA" id="ARBA00022679"/>
    </source>
</evidence>
<feature type="transmembrane region" description="Helical" evidence="7">
    <location>
        <begin position="117"/>
        <end position="138"/>
    </location>
</feature>
<feature type="transmembrane region" description="Helical" evidence="7">
    <location>
        <begin position="172"/>
        <end position="190"/>
    </location>
</feature>
<protein>
    <recommendedName>
        <fullName evidence="10">UDP-N-acetylglucosamine--dolichyl-phosphate N-acetylglucosaminephosphotransferase</fullName>
    </recommendedName>
</protein>
<accession>A0A8T3YLM0</accession>
<evidence type="ECO:0008006" key="10">
    <source>
        <dbReference type="Google" id="ProtNLM"/>
    </source>
</evidence>
<dbReference type="EMBL" id="JACQPB010000024">
    <property type="protein sequence ID" value="MBI4210206.1"/>
    <property type="molecule type" value="Genomic_DNA"/>
</dbReference>
<evidence type="ECO:0000256" key="6">
    <source>
        <dbReference type="ARBA" id="ARBA00023136"/>
    </source>
</evidence>
<dbReference type="GO" id="GO:0005886">
    <property type="term" value="C:plasma membrane"/>
    <property type="evidence" value="ECO:0007669"/>
    <property type="project" value="UniProtKB-SubCell"/>
</dbReference>
<dbReference type="GO" id="GO:0071555">
    <property type="term" value="P:cell wall organization"/>
    <property type="evidence" value="ECO:0007669"/>
    <property type="project" value="TreeGrafter"/>
</dbReference>
<feature type="transmembrane region" description="Helical" evidence="7">
    <location>
        <begin position="74"/>
        <end position="97"/>
    </location>
</feature>
<dbReference type="InterPro" id="IPR000715">
    <property type="entry name" value="Glycosyl_transferase_4"/>
</dbReference>
<dbReference type="GO" id="GO:0044038">
    <property type="term" value="P:cell wall macromolecule biosynthetic process"/>
    <property type="evidence" value="ECO:0007669"/>
    <property type="project" value="TreeGrafter"/>
</dbReference>
<evidence type="ECO:0000256" key="5">
    <source>
        <dbReference type="ARBA" id="ARBA00022989"/>
    </source>
</evidence>
<feature type="transmembrane region" description="Helical" evidence="7">
    <location>
        <begin position="48"/>
        <end position="67"/>
    </location>
</feature>
<comment type="subcellular location">
    <subcellularLocation>
        <location evidence="1">Cell membrane</location>
        <topology evidence="1">Multi-pass membrane protein</topology>
    </subcellularLocation>
</comment>
<feature type="transmembrane region" description="Helical" evidence="7">
    <location>
        <begin position="304"/>
        <end position="325"/>
    </location>
</feature>
<evidence type="ECO:0000256" key="7">
    <source>
        <dbReference type="SAM" id="Phobius"/>
    </source>
</evidence>
<feature type="transmembrane region" description="Helical" evidence="7">
    <location>
        <begin position="145"/>
        <end position="166"/>
    </location>
</feature>
<feature type="transmembrane region" description="Helical" evidence="7">
    <location>
        <begin position="197"/>
        <end position="216"/>
    </location>
</feature>
<dbReference type="GO" id="GO:0016780">
    <property type="term" value="F:phosphotransferase activity, for other substituted phosphate groups"/>
    <property type="evidence" value="ECO:0007669"/>
    <property type="project" value="InterPro"/>
</dbReference>
<dbReference type="Proteomes" id="UP000732298">
    <property type="component" value="Unassembled WGS sequence"/>
</dbReference>
<keyword evidence="6 7" id="KW-0472">Membrane</keyword>
<gene>
    <name evidence="8" type="ORF">HY544_01725</name>
</gene>
<dbReference type="Pfam" id="PF00953">
    <property type="entry name" value="Glycos_transf_4"/>
    <property type="match status" value="1"/>
</dbReference>
<keyword evidence="2" id="KW-1003">Cell membrane</keyword>
<keyword evidence="4 7" id="KW-0812">Transmembrane</keyword>
<proteinExistence type="predicted"/>
<evidence type="ECO:0000256" key="4">
    <source>
        <dbReference type="ARBA" id="ARBA00022692"/>
    </source>
</evidence>
<evidence type="ECO:0000256" key="1">
    <source>
        <dbReference type="ARBA" id="ARBA00004651"/>
    </source>
</evidence>
<evidence type="ECO:0000313" key="9">
    <source>
        <dbReference type="Proteomes" id="UP000732298"/>
    </source>
</evidence>
<keyword evidence="5 7" id="KW-1133">Transmembrane helix</keyword>
<dbReference type="PANTHER" id="PTHR22926">
    <property type="entry name" value="PHOSPHO-N-ACETYLMURAMOYL-PENTAPEPTIDE-TRANSFERASE"/>
    <property type="match status" value="1"/>
</dbReference>
<evidence type="ECO:0000313" key="8">
    <source>
        <dbReference type="EMBL" id="MBI4210206.1"/>
    </source>
</evidence>
<evidence type="ECO:0000256" key="2">
    <source>
        <dbReference type="ARBA" id="ARBA00022475"/>
    </source>
</evidence>
<reference evidence="8" key="1">
    <citation type="submission" date="2020-07" db="EMBL/GenBank/DDBJ databases">
        <title>Huge and variable diversity of episymbiotic CPR bacteria and DPANN archaea in groundwater ecosystems.</title>
        <authorList>
            <person name="He C.Y."/>
            <person name="Keren R."/>
            <person name="Whittaker M."/>
            <person name="Farag I.F."/>
            <person name="Doudna J."/>
            <person name="Cate J.H.D."/>
            <person name="Banfield J.F."/>
        </authorList>
    </citation>
    <scope>NUCLEOTIDE SEQUENCE</scope>
    <source>
        <strain evidence="8">NC_groundwater_1296_Ag_S-0.2um_52_80</strain>
    </source>
</reference>
<keyword evidence="3" id="KW-0808">Transferase</keyword>
<sequence length="328" mass="34719">MLLVLAAVFAASFLLTYIVTPVIARKIAVRGITGKDVNKAGKPEVPEMGGIAPLLGLSSGIIAAIFLSTYLGSVAINLPLVLASFLTIVLVGLIGVIDDLIGWRKGIRQWQHALLPIFAALPLMAVNAGTQHIVLPFFGQVQLGILYSLVLIPLAITGASNAFNMLAGLNGLEAGLGILVISTLSFIALLTGKTEALIIGVAATAALLAFLRYNWFPARIFGGDSLTLMIGAAVAAISITGNMEKVGIAIIALHWAELAFKAKHKFQSECFGIPQKDGTLGPDPRGGSLTHAILNIRRLTEQRLVLAILGMQAVICSIVFIMFRFKLF</sequence>
<dbReference type="AlphaFoldDB" id="A0A8T3YLM0"/>
<feature type="transmembrane region" description="Helical" evidence="7">
    <location>
        <begin position="228"/>
        <end position="256"/>
    </location>
</feature>
<organism evidence="8 9">
    <name type="scientific">Candidatus Iainarchaeum sp</name>
    <dbReference type="NCBI Taxonomy" id="3101447"/>
    <lineage>
        <taxon>Archaea</taxon>
        <taxon>Candidatus Iainarchaeota</taxon>
        <taxon>Candidatus Iainarchaeia</taxon>
        <taxon>Candidatus Iainarchaeales</taxon>
        <taxon>Candidatus Iainarchaeaceae</taxon>
        <taxon>Candidatus Iainarchaeum</taxon>
    </lineage>
</organism>
<name>A0A8T3YLM0_9ARCH</name>